<dbReference type="PANTHER" id="PTHR45870:SF2">
    <property type="entry name" value="TUBULIN MONOGLYCYLASE TTLL3"/>
    <property type="match status" value="1"/>
</dbReference>
<dbReference type="Proteomes" id="UP000695000">
    <property type="component" value="Unplaced"/>
</dbReference>
<evidence type="ECO:0000256" key="4">
    <source>
        <dbReference type="ARBA" id="ARBA00022741"/>
    </source>
</evidence>
<protein>
    <submittedName>
        <fullName evidence="8 9">Tubulin glycylase 3A-like</fullName>
    </submittedName>
</protein>
<evidence type="ECO:0000313" key="7">
    <source>
        <dbReference type="Proteomes" id="UP000695000"/>
    </source>
</evidence>
<evidence type="ECO:0000256" key="3">
    <source>
        <dbReference type="ARBA" id="ARBA00022598"/>
    </source>
</evidence>
<accession>A0ABM1MSF8</accession>
<keyword evidence="7" id="KW-1185">Reference proteome</keyword>
<dbReference type="InterPro" id="IPR051437">
    <property type="entry name" value="TTLL_monoglycylase"/>
</dbReference>
<dbReference type="RefSeq" id="XP_017777509.1">
    <property type="nucleotide sequence ID" value="XM_017922020.1"/>
</dbReference>
<keyword evidence="3" id="KW-0436">Ligase</keyword>
<organism evidence="7 8">
    <name type="scientific">Nicrophorus vespilloides</name>
    <name type="common">Boreal carrion beetle</name>
    <dbReference type="NCBI Taxonomy" id="110193"/>
    <lineage>
        <taxon>Eukaryota</taxon>
        <taxon>Metazoa</taxon>
        <taxon>Ecdysozoa</taxon>
        <taxon>Arthropoda</taxon>
        <taxon>Hexapoda</taxon>
        <taxon>Insecta</taxon>
        <taxon>Pterygota</taxon>
        <taxon>Neoptera</taxon>
        <taxon>Endopterygota</taxon>
        <taxon>Coleoptera</taxon>
        <taxon>Polyphaga</taxon>
        <taxon>Staphyliniformia</taxon>
        <taxon>Silphidae</taxon>
        <taxon>Nicrophorinae</taxon>
        <taxon>Nicrophorus</taxon>
    </lineage>
</organism>
<gene>
    <name evidence="8 9" type="primary">LOC108563362</name>
</gene>
<feature type="region of interest" description="Disordered" evidence="6">
    <location>
        <begin position="618"/>
        <end position="643"/>
    </location>
</feature>
<reference evidence="8 9" key="1">
    <citation type="submission" date="2025-05" db="UniProtKB">
        <authorList>
            <consortium name="RefSeq"/>
        </authorList>
    </citation>
    <scope>IDENTIFICATION</scope>
    <source>
        <tissue evidence="8 9">Whole Larva</tissue>
    </source>
</reference>
<keyword evidence="5" id="KW-0067">ATP-binding</keyword>
<dbReference type="PANTHER" id="PTHR45870">
    <property type="entry name" value="TUBULIN MONOGLYCYLASE TTLL3"/>
    <property type="match status" value="1"/>
</dbReference>
<dbReference type="InterPro" id="IPR004344">
    <property type="entry name" value="TTL/TTLL_fam"/>
</dbReference>
<dbReference type="GeneID" id="108563362"/>
<evidence type="ECO:0000256" key="1">
    <source>
        <dbReference type="ARBA" id="ARBA00004496"/>
    </source>
</evidence>
<keyword evidence="4" id="KW-0547">Nucleotide-binding</keyword>
<evidence type="ECO:0000313" key="9">
    <source>
        <dbReference type="RefSeq" id="XP_017777509.1"/>
    </source>
</evidence>
<keyword evidence="2" id="KW-0963">Cytoplasm</keyword>
<evidence type="ECO:0000256" key="5">
    <source>
        <dbReference type="ARBA" id="ARBA00022840"/>
    </source>
</evidence>
<comment type="subcellular location">
    <subcellularLocation>
        <location evidence="1">Cytoplasm</location>
    </subcellularLocation>
</comment>
<sequence>MGTDLRLMPLPRNCVITNLHRHQLRSNTTTMAVSVLGMGAVAVEFNNTKSNTEDQHLPTENKCAITSERLTYLKRLVDDAIRDHRIFTIKGGWQTLRRCFLKRNWVEKYELAKSTKPGNVVNPSNCLDDLCSNLPTRQSWESPSAHIAKCERTIMSRLLQFHDVDFYWNTRKDQHDTHLRINCHKLINRFSRSLFTSKEGLCLLLQQMYWHNEPGIAQVNFPRCYVLGFPDHYNNFIEDFRITACTSLLKFIIHKYETEDKYVIQSPEGQIPYGSFKFAIARLNDYIDFRKHLDIDREATPVLDEQWDQFLKHFKLIIHENNVFLESKEYNLDELIAASKSVLKKIDPFWPQLDLDGMKNIWIMKPGNKCRGRGIQLIKDVKDVAKIMDLKLKYVVQKYIEKPLIIYETKFDIRQWFLITSVQPLMIWMYRESYLRFSSQNFSLENFHESLHLTNHAVQCKYKNKQDRNKALPDENMWDCHTFKTYLNSIGHENKWDAVIFPGMKESIIGSMLACQETMDRRPNTFELYGADFILAEDFKPWLLEINSSPDLSSSTSITAKMCPQCLEDIVKVVIDKRRDPNCETGLFEMIYKQNLPRAPAYLGMSLTVRGRKVFKRKTIRKDSESNKTKSNRSAKLSPPDMALTLPEPVMKEVVKKYTGPVIEDLMVELKRHAGQESDCEPGFEVAVPVKIERKKPANKSDSRVPRYQTIPPIEINESNSIRTKGNVRENYKTAQTLSSKMVRNNCSVSRRELSFDPKPHQDFWIDNVSILKGKNKLISRVNGDSLLAPSTLRSLTFSTASKSVFRLK</sequence>
<dbReference type="RefSeq" id="XP_017777508.1">
    <property type="nucleotide sequence ID" value="XM_017922019.1"/>
</dbReference>
<dbReference type="Pfam" id="PF03133">
    <property type="entry name" value="TTL"/>
    <property type="match status" value="1"/>
</dbReference>
<name>A0ABM1MSF8_NICVS</name>
<evidence type="ECO:0000313" key="8">
    <source>
        <dbReference type="RefSeq" id="XP_017777508.1"/>
    </source>
</evidence>
<evidence type="ECO:0000256" key="2">
    <source>
        <dbReference type="ARBA" id="ARBA00022490"/>
    </source>
</evidence>
<proteinExistence type="predicted"/>
<dbReference type="PROSITE" id="PS51221">
    <property type="entry name" value="TTL"/>
    <property type="match status" value="1"/>
</dbReference>
<evidence type="ECO:0000256" key="6">
    <source>
        <dbReference type="SAM" id="MobiDB-lite"/>
    </source>
</evidence>
<dbReference type="Gene3D" id="3.30.470.20">
    <property type="entry name" value="ATP-grasp fold, B domain"/>
    <property type="match status" value="1"/>
</dbReference>
<dbReference type="SUPFAM" id="SSF56059">
    <property type="entry name" value="Glutathione synthetase ATP-binding domain-like"/>
    <property type="match status" value="1"/>
</dbReference>